<dbReference type="InterPro" id="IPR029030">
    <property type="entry name" value="Caspase-like_dom_sf"/>
</dbReference>
<evidence type="ECO:0000313" key="2">
    <source>
        <dbReference type="EMBL" id="QBK88556.1"/>
    </source>
</evidence>
<dbReference type="InterPro" id="IPR050452">
    <property type="entry name" value="Metacaspase"/>
</dbReference>
<dbReference type="GO" id="GO:0004197">
    <property type="term" value="F:cysteine-type endopeptidase activity"/>
    <property type="evidence" value="ECO:0007669"/>
    <property type="project" value="InterPro"/>
</dbReference>
<dbReference type="PANTHER" id="PTHR48104">
    <property type="entry name" value="METACASPASE-4"/>
    <property type="match status" value="1"/>
</dbReference>
<dbReference type="PANTHER" id="PTHR48104:SF30">
    <property type="entry name" value="METACASPASE-1"/>
    <property type="match status" value="1"/>
</dbReference>
<dbReference type="InterPro" id="IPR011600">
    <property type="entry name" value="Pept_C14_caspase"/>
</dbReference>
<protein>
    <submittedName>
        <fullName evidence="2">Caspase domain protein</fullName>
    </submittedName>
</protein>
<feature type="domain" description="Peptidase C14 caspase" evidence="1">
    <location>
        <begin position="35"/>
        <end position="280"/>
    </location>
</feature>
<dbReference type="SUPFAM" id="SSF52129">
    <property type="entry name" value="Caspase-like"/>
    <property type="match status" value="1"/>
</dbReference>
<dbReference type="EMBL" id="MK500392">
    <property type="protein sequence ID" value="QBK88556.1"/>
    <property type="molecule type" value="Genomic_DNA"/>
</dbReference>
<accession>A0A481Z1I4</accession>
<reference evidence="2" key="1">
    <citation type="journal article" date="2019" name="MBio">
        <title>Virus Genomes from Deep Sea Sediments Expand the Ocean Megavirome and Support Independent Origins of Viral Gigantism.</title>
        <authorList>
            <person name="Backstrom D."/>
            <person name="Yutin N."/>
            <person name="Jorgensen S.L."/>
            <person name="Dharamshi J."/>
            <person name="Homa F."/>
            <person name="Zaremba-Niedwiedzka K."/>
            <person name="Spang A."/>
            <person name="Wolf Y.I."/>
            <person name="Koonin E.V."/>
            <person name="Ettema T.J."/>
        </authorList>
    </citation>
    <scope>NUCLEOTIDE SEQUENCE</scope>
</reference>
<organism evidence="2">
    <name type="scientific">Mimivirus LCMiAC01</name>
    <dbReference type="NCBI Taxonomy" id="2506608"/>
    <lineage>
        <taxon>Viruses</taxon>
        <taxon>Varidnaviria</taxon>
        <taxon>Bamfordvirae</taxon>
        <taxon>Nucleocytoviricota</taxon>
        <taxon>Megaviricetes</taxon>
        <taxon>Imitervirales</taxon>
        <taxon>Mimiviridae</taxon>
        <taxon>Klosneuvirinae</taxon>
    </lineage>
</organism>
<evidence type="ECO:0000259" key="1">
    <source>
        <dbReference type="Pfam" id="PF00656"/>
    </source>
</evidence>
<dbReference type="Pfam" id="PF00656">
    <property type="entry name" value="Peptidase_C14"/>
    <property type="match status" value="1"/>
</dbReference>
<sequence length="297" mass="33880">MNKIREYSKGHTEKDDLLVESQKLPIKLNKPSIHKKCLLIGINYVGTSNQLNGCINDTVNMRDFLIKNKYMKMENITMMNDTCKGDLYPTKANMIKQLNLLVNFSNQHKDETVHLFVAYSGHGSFMIDYNKDEADGKDEVLCPVDCSQGGGRYIKDDWLKSEFIDKLPVNVKLVIMIDACHSKTMIDLKYSFKDDKFIDDANISYECKCSVVSLCGCRDFETSADAYIKNNTTNRYEYAGAMSASFLAIFKDGISYKDLINGMREWIKKGKYTQVPQLQSGGYVDANSQFMLETYND</sequence>
<name>A0A481Z1I4_9VIRU</name>
<dbReference type="GO" id="GO:0006508">
    <property type="term" value="P:proteolysis"/>
    <property type="evidence" value="ECO:0007669"/>
    <property type="project" value="InterPro"/>
</dbReference>
<proteinExistence type="predicted"/>
<dbReference type="Gene3D" id="3.40.50.12660">
    <property type="match status" value="1"/>
</dbReference>
<gene>
    <name evidence="2" type="ORF">LCMiAC01_02330</name>
</gene>